<dbReference type="PRINTS" id="PR00081">
    <property type="entry name" value="GDHRDH"/>
</dbReference>
<keyword evidence="3" id="KW-1185">Reference proteome</keyword>
<dbReference type="Gene3D" id="3.40.50.720">
    <property type="entry name" value="NAD(P)-binding Rossmann-like Domain"/>
    <property type="match status" value="1"/>
</dbReference>
<accession>A0A0E0MD60</accession>
<dbReference type="CDD" id="cd05327">
    <property type="entry name" value="retinol-DH_like_SDR_c_like"/>
    <property type="match status" value="1"/>
</dbReference>
<dbReference type="HOGENOM" id="CLU_010194_44_0_1"/>
<dbReference type="PANTHER" id="PTHR48476:SF1">
    <property type="entry name" value="SHORT-CHAIN DEHYDROGENASE TIC 32, CHLOROPLASTIC-LIKE"/>
    <property type="match status" value="1"/>
</dbReference>
<dbReference type="InterPro" id="IPR002347">
    <property type="entry name" value="SDR_fam"/>
</dbReference>
<dbReference type="InterPro" id="IPR055280">
    <property type="entry name" value="TIC32"/>
</dbReference>
<dbReference type="STRING" id="4537.A0A0E0MD60"/>
<evidence type="ECO:0000256" key="1">
    <source>
        <dbReference type="RuleBase" id="RU000363"/>
    </source>
</evidence>
<dbReference type="InterPro" id="IPR036291">
    <property type="entry name" value="NAD(P)-bd_dom_sf"/>
</dbReference>
<dbReference type="EnsemblPlants" id="OPUNC11G04800.1">
    <property type="protein sequence ID" value="OPUNC11G04800.1"/>
    <property type="gene ID" value="OPUNC11G04800"/>
</dbReference>
<dbReference type="OMA" id="PLVPWAR"/>
<evidence type="ECO:0000313" key="2">
    <source>
        <dbReference type="EnsemblPlants" id="OPUNC11G04800.1"/>
    </source>
</evidence>
<organism evidence="2">
    <name type="scientific">Oryza punctata</name>
    <name type="common">Red rice</name>
    <dbReference type="NCBI Taxonomy" id="4537"/>
    <lineage>
        <taxon>Eukaryota</taxon>
        <taxon>Viridiplantae</taxon>
        <taxon>Streptophyta</taxon>
        <taxon>Embryophyta</taxon>
        <taxon>Tracheophyta</taxon>
        <taxon>Spermatophyta</taxon>
        <taxon>Magnoliopsida</taxon>
        <taxon>Liliopsida</taxon>
        <taxon>Poales</taxon>
        <taxon>Poaceae</taxon>
        <taxon>BOP clade</taxon>
        <taxon>Oryzoideae</taxon>
        <taxon>Oryzeae</taxon>
        <taxon>Oryzinae</taxon>
        <taxon>Oryza</taxon>
    </lineage>
</organism>
<reference evidence="2" key="2">
    <citation type="submission" date="2018-05" db="EMBL/GenBank/DDBJ databases">
        <title>OpunRS2 (Oryza punctata Reference Sequence Version 2).</title>
        <authorList>
            <person name="Zhang J."/>
            <person name="Kudrna D."/>
            <person name="Lee S."/>
            <person name="Talag J."/>
            <person name="Welchert J."/>
            <person name="Wing R.A."/>
        </authorList>
    </citation>
    <scope>NUCLEOTIDE SEQUENCE [LARGE SCALE GENOMIC DNA]</scope>
</reference>
<reference evidence="2" key="1">
    <citation type="submission" date="2015-04" db="UniProtKB">
        <authorList>
            <consortium name="EnsemblPlants"/>
        </authorList>
    </citation>
    <scope>IDENTIFICATION</scope>
</reference>
<dbReference type="PANTHER" id="PTHR48476">
    <property type="entry name" value="SHORT-CHAIN DEHYDROGENASE TIC 32, CHLOROPLASTIC-LIKE"/>
    <property type="match status" value="1"/>
</dbReference>
<dbReference type="AlphaFoldDB" id="A0A0E0MD60"/>
<dbReference type="Pfam" id="PF00106">
    <property type="entry name" value="adh_short"/>
    <property type="match status" value="1"/>
</dbReference>
<dbReference type="Gramene" id="OPUNC11G04800.1">
    <property type="protein sequence ID" value="OPUNC11G04800.1"/>
    <property type="gene ID" value="OPUNC11G04800"/>
</dbReference>
<dbReference type="eggNOG" id="KOG1208">
    <property type="taxonomic scope" value="Eukaryota"/>
</dbReference>
<dbReference type="Proteomes" id="UP000026962">
    <property type="component" value="Chromosome 11"/>
</dbReference>
<proteinExistence type="inferred from homology"/>
<dbReference type="SUPFAM" id="SSF51735">
    <property type="entry name" value="NAD(P)-binding Rossmann-fold domains"/>
    <property type="match status" value="1"/>
</dbReference>
<sequence>MDGKGQRAYTISAVHVSDRWPLATRLSLYPCVHVQHGLRAAPAAPRMGLWEWPWARRRRGPSGFGAASTADEVTAGIDATHLTAIVTGATNGIGRETARVLAMRGAEVIIPARTMESGNTVKQSIVEEIPGSRLHVMEMDLSSLDSVRRFAKAFDSSHRQLNILINNAGIMACPFKLSKDGIELQFATNHVGHFLLTNLLLDKMKSTARKTGVQGRIVNVSSIAHKRSDGSCFDLNKLNDKSRYKPFIAYAHSKLANILHANELARRFQEEGCNLTANSLHPGVILTNITRYVVTNSVMVSILSVGNLFLKNTQQGAATTCYLALHPELKDVSGKYFADCKEATPRPIARDAELAKSLWGFSEQLVDSDRRGEINRGK</sequence>
<comment type="similarity">
    <text evidence="1">Belongs to the short-chain dehydrogenases/reductases (SDR) family.</text>
</comment>
<dbReference type="PRINTS" id="PR00080">
    <property type="entry name" value="SDRFAMILY"/>
</dbReference>
<protein>
    <submittedName>
        <fullName evidence="2">Uncharacterized protein</fullName>
    </submittedName>
</protein>
<evidence type="ECO:0000313" key="3">
    <source>
        <dbReference type="Proteomes" id="UP000026962"/>
    </source>
</evidence>
<name>A0A0E0MD60_ORYPU</name>